<name>A0A6J4PR71_9ACTN</name>
<sequence>MSKEGPLLPKFDYHLDESDPDVVVLRRPGGAFVAAFSARGATREGIVEATKQDYAALLREHAGPRGLESEALRSRSA</sequence>
<gene>
    <name evidence="1" type="ORF">AVDCRST_MAG80-73</name>
</gene>
<protein>
    <submittedName>
        <fullName evidence="1">Uncharacterized protein</fullName>
    </submittedName>
</protein>
<accession>A0A6J4PR71</accession>
<organism evidence="1">
    <name type="scientific">uncultured Rubrobacteraceae bacterium</name>
    <dbReference type="NCBI Taxonomy" id="349277"/>
    <lineage>
        <taxon>Bacteria</taxon>
        <taxon>Bacillati</taxon>
        <taxon>Actinomycetota</taxon>
        <taxon>Rubrobacteria</taxon>
        <taxon>Rubrobacterales</taxon>
        <taxon>Rubrobacteraceae</taxon>
        <taxon>environmental samples</taxon>
    </lineage>
</organism>
<proteinExistence type="predicted"/>
<evidence type="ECO:0000313" key="1">
    <source>
        <dbReference type="EMBL" id="CAA9423147.1"/>
    </source>
</evidence>
<dbReference type="EMBL" id="CADCVC010000007">
    <property type="protein sequence ID" value="CAA9423147.1"/>
    <property type="molecule type" value="Genomic_DNA"/>
</dbReference>
<reference evidence="1" key="1">
    <citation type="submission" date="2020-02" db="EMBL/GenBank/DDBJ databases">
        <authorList>
            <person name="Meier V. D."/>
        </authorList>
    </citation>
    <scope>NUCLEOTIDE SEQUENCE</scope>
    <source>
        <strain evidence="1">AVDCRST_MAG80</strain>
    </source>
</reference>
<dbReference type="AlphaFoldDB" id="A0A6J4PR71"/>